<name>A0A377ZQV1_KLEPN</name>
<accession>A0A377ZQV1</accession>
<sequence>MCEASHSATVSGVPETRISPPPLPPSGPRSDNPVGSFNHIEVVLNHHDGIALIAQLVQDF</sequence>
<organism evidence="2 3">
    <name type="scientific">Klebsiella pneumoniae</name>
    <dbReference type="NCBI Taxonomy" id="573"/>
    <lineage>
        <taxon>Bacteria</taxon>
        <taxon>Pseudomonadati</taxon>
        <taxon>Pseudomonadota</taxon>
        <taxon>Gammaproteobacteria</taxon>
        <taxon>Enterobacterales</taxon>
        <taxon>Enterobacteriaceae</taxon>
        <taxon>Klebsiella/Raoultella group</taxon>
        <taxon>Klebsiella</taxon>
        <taxon>Klebsiella pneumoniae complex</taxon>
    </lineage>
</organism>
<dbReference type="AlphaFoldDB" id="A0A377ZQV1"/>
<reference evidence="2 3" key="1">
    <citation type="submission" date="2018-06" db="EMBL/GenBank/DDBJ databases">
        <authorList>
            <consortium name="Pathogen Informatics"/>
            <person name="Doyle S."/>
        </authorList>
    </citation>
    <scope>NUCLEOTIDE SEQUENCE [LARGE SCALE GENOMIC DNA]</scope>
    <source>
        <strain evidence="2 3">NCTC204</strain>
    </source>
</reference>
<dbReference type="AntiFam" id="ANF00159">
    <property type="entry name" value="Shadow ORF (opposite uvrA)"/>
</dbReference>
<feature type="region of interest" description="Disordered" evidence="1">
    <location>
        <begin position="1"/>
        <end position="34"/>
    </location>
</feature>
<evidence type="ECO:0000313" key="3">
    <source>
        <dbReference type="Proteomes" id="UP000255192"/>
    </source>
</evidence>
<protein>
    <submittedName>
        <fullName evidence="2">Uncharacterized protein</fullName>
    </submittedName>
</protein>
<proteinExistence type="predicted"/>
<gene>
    <name evidence="2" type="ORF">NCTC204_01482</name>
</gene>
<evidence type="ECO:0000256" key="1">
    <source>
        <dbReference type="SAM" id="MobiDB-lite"/>
    </source>
</evidence>
<evidence type="ECO:0000313" key="2">
    <source>
        <dbReference type="EMBL" id="STU80113.1"/>
    </source>
</evidence>
<dbReference type="Proteomes" id="UP000255192">
    <property type="component" value="Unassembled WGS sequence"/>
</dbReference>
<dbReference type="EMBL" id="UGMD01000002">
    <property type="protein sequence ID" value="STU80113.1"/>
    <property type="molecule type" value="Genomic_DNA"/>
</dbReference>
<feature type="compositionally biased region" description="Polar residues" evidence="1">
    <location>
        <begin position="1"/>
        <end position="10"/>
    </location>
</feature>